<dbReference type="Pfam" id="PF25800">
    <property type="entry name" value="FimV_N"/>
    <property type="match status" value="1"/>
</dbReference>
<dbReference type="EMBL" id="LJRC01000219">
    <property type="protein sequence ID" value="KPY32998.1"/>
    <property type="molecule type" value="Genomic_DNA"/>
</dbReference>
<keyword evidence="3" id="KW-1133">Transmembrane helix</keyword>
<dbReference type="InterPro" id="IPR020012">
    <property type="entry name" value="LysM_FimV"/>
</dbReference>
<dbReference type="InterPro" id="IPR057840">
    <property type="entry name" value="FimV_N"/>
</dbReference>
<feature type="region of interest" description="Disordered" evidence="2">
    <location>
        <begin position="179"/>
        <end position="229"/>
    </location>
</feature>
<keyword evidence="1" id="KW-0175">Coiled coil</keyword>
<dbReference type="PATRIC" id="fig|251707.3.peg.2575"/>
<dbReference type="InterPro" id="IPR020011">
    <property type="entry name" value="FimV_C"/>
</dbReference>
<reference evidence="5 6" key="1">
    <citation type="submission" date="2015-09" db="EMBL/GenBank/DDBJ databases">
        <title>Genome announcement of multiple Pseudomonas syringae strains.</title>
        <authorList>
            <person name="Thakur S."/>
            <person name="Wang P.W."/>
            <person name="Gong Y."/>
            <person name="Weir B.S."/>
            <person name="Guttman D.S."/>
        </authorList>
    </citation>
    <scope>NUCLEOTIDE SEQUENCE [LARGE SCALE GENOMIC DNA]</scope>
    <source>
        <strain evidence="5 6">ICMP3956</strain>
    </source>
</reference>
<dbReference type="SUPFAM" id="SSF48452">
    <property type="entry name" value="TPR-like"/>
    <property type="match status" value="1"/>
</dbReference>
<dbReference type="Gene3D" id="1.25.40.10">
    <property type="entry name" value="Tetratricopeptide repeat domain"/>
    <property type="match status" value="1"/>
</dbReference>
<feature type="region of interest" description="Disordered" evidence="2">
    <location>
        <begin position="708"/>
        <end position="792"/>
    </location>
</feature>
<organism evidence="5 6">
    <name type="scientific">Pseudomonas syringae pv. primulae</name>
    <dbReference type="NCBI Taxonomy" id="251707"/>
    <lineage>
        <taxon>Bacteria</taxon>
        <taxon>Pseudomonadati</taxon>
        <taxon>Pseudomonadota</taxon>
        <taxon>Gammaproteobacteria</taxon>
        <taxon>Pseudomonadales</taxon>
        <taxon>Pseudomonadaceae</taxon>
        <taxon>Pseudomonas</taxon>
    </lineage>
</organism>
<protein>
    <submittedName>
        <fullName evidence="5">LysM domain-containing protein</fullName>
    </submittedName>
</protein>
<dbReference type="InterPro" id="IPR018392">
    <property type="entry name" value="LysM"/>
</dbReference>
<feature type="compositionally biased region" description="Acidic residues" evidence="2">
    <location>
        <begin position="708"/>
        <end position="727"/>
    </location>
</feature>
<dbReference type="AlphaFoldDB" id="A0A0Q0D1A1"/>
<proteinExistence type="predicted"/>
<feature type="region of interest" description="Disordered" evidence="2">
    <location>
        <begin position="834"/>
        <end position="864"/>
    </location>
</feature>
<feature type="transmembrane region" description="Helical" evidence="3">
    <location>
        <begin position="497"/>
        <end position="518"/>
    </location>
</feature>
<evidence type="ECO:0000313" key="6">
    <source>
        <dbReference type="Proteomes" id="UP000050562"/>
    </source>
</evidence>
<keyword evidence="3" id="KW-0472">Membrane</keyword>
<comment type="caution">
    <text evidence="5">The sequence shown here is derived from an EMBL/GenBank/DDBJ whole genome shotgun (WGS) entry which is preliminary data.</text>
</comment>
<feature type="compositionally biased region" description="Low complexity" evidence="2">
    <location>
        <begin position="729"/>
        <end position="747"/>
    </location>
</feature>
<evidence type="ECO:0000313" key="5">
    <source>
        <dbReference type="EMBL" id="KPY32998.1"/>
    </source>
</evidence>
<accession>A0A0Q0D1A1</accession>
<feature type="compositionally biased region" description="Polar residues" evidence="2">
    <location>
        <begin position="1"/>
        <end position="19"/>
    </location>
</feature>
<dbReference type="Gene3D" id="1.20.58.2200">
    <property type="match status" value="1"/>
</dbReference>
<feature type="region of interest" description="Disordered" evidence="2">
    <location>
        <begin position="310"/>
        <end position="336"/>
    </location>
</feature>
<dbReference type="InterPro" id="IPR011990">
    <property type="entry name" value="TPR-like_helical_dom_sf"/>
</dbReference>
<keyword evidence="3" id="KW-0812">Transmembrane</keyword>
<gene>
    <name evidence="5" type="ORF">ALO52_04645</name>
</gene>
<dbReference type="Proteomes" id="UP000050562">
    <property type="component" value="Unassembled WGS sequence"/>
</dbReference>
<evidence type="ECO:0000256" key="2">
    <source>
        <dbReference type="SAM" id="MobiDB-lite"/>
    </source>
</evidence>
<dbReference type="InterPro" id="IPR038440">
    <property type="entry name" value="FimV_C_sf"/>
</dbReference>
<sequence length="982" mass="103564">MNNCSSGDTPYTQRRTTSPDAGESLNKGWAMVQVRKLVLAIAAASALSSGMAQALGLGELSVKSTLNQPLVAEIELTDAQGVNAAQVVPSLATTADFAQAGITRQAFLNDLSFTPVINANGKSVLRITSSKPVREPYVKFLVQVLWPNGRLLREYSLLLDPPKFSPEAAAAAAAPAPAAPASPAAETGAPAQLPSVAPSAEATPAEQPAQPAATQGSTLPPPPADKQSQYVTANNDTLWEIAAKVRTGGTVQQTMLAIQALNPDAFMGGNINRLKKGQVLRLPTPQQTTALPQPQAVAEVSRQYSAWREGRRLPAGPRQVDATRRDRAGAAPSKVDTADNLSLVSASGKPAAKGAAGDSDLSNKLAVAQEALDTTRRDNAELKSRMNDLQSQLDKLQRLVELKNGQLAKMQAAGAAVPPPAATPVDPASPANAAVPASLVDANGAPVKPAGEIAPEDALPAGAAQVATPAAEQPLAVEPVAAPEEEDTLQKILDNPVLLGLIGGAVLLILALILLFMARRRAAKAEAEKHRRMARALAEESQFVSDMDMNAPPASFDGLDVVSPNVRMGAGPAAAAATAARERPADPLVQAEIHIAYGRMNQAVELLEESVKNEPERDDIRLKLMEIYAEQGNNKAYAAHERKLVASGKLEAEGEQLKDSHSTQTPVAPVVAEPASVVAPVAVAAGAATAAALAAELDAKYVEELLADDSAEPEPEPEPEPILEPEPEPLVASEVESPVVEEPPVASEEFDHDFDLSLDEFDEPAAQELPTVTDPDDLLLDEPVISAAPDDEELSFESIMREQEAARAAATPDDLADFDLDLTEEDPVLKNEDDFLLGLGDDPVEPVVDAAPLETPPVSDDLELPEDFDLSLADEIESDQASQAFASEIDDVNAELDRLSQNLEHPPLDEPRFTAEDAMALDDEPDFDFMAGTDEAATKLDLARAYIDMGDADGARDILDEVVNEGDDGQKSEARDMLSRLA</sequence>
<dbReference type="CDD" id="cd00118">
    <property type="entry name" value="LysM"/>
    <property type="match status" value="1"/>
</dbReference>
<evidence type="ECO:0000259" key="4">
    <source>
        <dbReference type="PROSITE" id="PS51782"/>
    </source>
</evidence>
<name>A0A0Q0D1A1_9PSED</name>
<dbReference type="NCBIfam" id="TIGR03504">
    <property type="entry name" value="FimV_Cterm"/>
    <property type="match status" value="1"/>
</dbReference>
<dbReference type="NCBIfam" id="TIGR03505">
    <property type="entry name" value="FimV_core"/>
    <property type="match status" value="1"/>
</dbReference>
<evidence type="ECO:0000256" key="1">
    <source>
        <dbReference type="SAM" id="Coils"/>
    </source>
</evidence>
<dbReference type="Gene3D" id="3.10.350.10">
    <property type="entry name" value="LysM domain"/>
    <property type="match status" value="1"/>
</dbReference>
<dbReference type="PROSITE" id="PS51782">
    <property type="entry name" value="LYSM"/>
    <property type="match status" value="1"/>
</dbReference>
<feature type="compositionally biased region" description="Acidic residues" evidence="2">
    <location>
        <begin position="748"/>
        <end position="765"/>
    </location>
</feature>
<dbReference type="InterPro" id="IPR036779">
    <property type="entry name" value="LysM_dom_sf"/>
</dbReference>
<feature type="domain" description="LysM" evidence="4">
    <location>
        <begin position="228"/>
        <end position="282"/>
    </location>
</feature>
<feature type="region of interest" description="Disordered" evidence="2">
    <location>
        <begin position="1"/>
        <end position="24"/>
    </location>
</feature>
<feature type="coiled-coil region" evidence="1">
    <location>
        <begin position="365"/>
        <end position="413"/>
    </location>
</feature>
<evidence type="ECO:0000256" key="3">
    <source>
        <dbReference type="SAM" id="Phobius"/>
    </source>
</evidence>
<feature type="compositionally biased region" description="Low complexity" evidence="2">
    <location>
        <begin position="179"/>
        <end position="215"/>
    </location>
</feature>